<feature type="non-terminal residue" evidence="1">
    <location>
        <position position="1"/>
    </location>
</feature>
<proteinExistence type="predicted"/>
<sequence length="247" mass="28330">MPVGVASHGKSSDNTEHTQEAIDYLEWTTTGTKKSTNRIDDILVLTTKGEDLVSQINLGIEKDQQCWYWVIYCSDDGDICQHLCSGIGKCLETCDHYLLHNNLKNANDMHLCSVRVISECQLLDSIALSRRADHRTAKGIKAKLLTSFNVLASQHEIYDNDKLRRLIIRDDRKFKDNTGSWTQLNNLVNELLKSQGNILYYQTPDLDQPIESSDRYYQLTFSDEFWLKNRHDHGNICIGIDGKYDLN</sequence>
<keyword evidence="2" id="KW-1185">Reference proteome</keyword>
<dbReference type="Proteomes" id="UP000789570">
    <property type="component" value="Unassembled WGS sequence"/>
</dbReference>
<comment type="caution">
    <text evidence="1">The sequence shown here is derived from an EMBL/GenBank/DDBJ whole genome shotgun (WGS) entry which is preliminary data.</text>
</comment>
<accession>A0A9N8ZTA6</accession>
<evidence type="ECO:0000313" key="1">
    <source>
        <dbReference type="EMBL" id="CAG8505962.1"/>
    </source>
</evidence>
<protein>
    <submittedName>
        <fullName evidence="1">1332_t:CDS:1</fullName>
    </submittedName>
</protein>
<organism evidence="1 2">
    <name type="scientific">Funneliformis caledonium</name>
    <dbReference type="NCBI Taxonomy" id="1117310"/>
    <lineage>
        <taxon>Eukaryota</taxon>
        <taxon>Fungi</taxon>
        <taxon>Fungi incertae sedis</taxon>
        <taxon>Mucoromycota</taxon>
        <taxon>Glomeromycotina</taxon>
        <taxon>Glomeromycetes</taxon>
        <taxon>Glomerales</taxon>
        <taxon>Glomeraceae</taxon>
        <taxon>Funneliformis</taxon>
    </lineage>
</organism>
<reference evidence="1" key="1">
    <citation type="submission" date="2021-06" db="EMBL/GenBank/DDBJ databases">
        <authorList>
            <person name="Kallberg Y."/>
            <person name="Tangrot J."/>
            <person name="Rosling A."/>
        </authorList>
    </citation>
    <scope>NUCLEOTIDE SEQUENCE</scope>
    <source>
        <strain evidence="1">UK204</strain>
    </source>
</reference>
<gene>
    <name evidence="1" type="ORF">FCALED_LOCUS3948</name>
</gene>
<evidence type="ECO:0000313" key="2">
    <source>
        <dbReference type="Proteomes" id="UP000789570"/>
    </source>
</evidence>
<dbReference type="AlphaFoldDB" id="A0A9N8ZTA6"/>
<dbReference type="OrthoDB" id="2427296at2759"/>
<name>A0A9N8ZTA6_9GLOM</name>
<dbReference type="EMBL" id="CAJVPQ010000730">
    <property type="protein sequence ID" value="CAG8505962.1"/>
    <property type="molecule type" value="Genomic_DNA"/>
</dbReference>